<dbReference type="OrthoDB" id="1949423at2"/>
<dbReference type="Gene3D" id="3.40.630.30">
    <property type="match status" value="1"/>
</dbReference>
<dbReference type="EMBL" id="VSDO01000001">
    <property type="protein sequence ID" value="TYA14695.1"/>
    <property type="molecule type" value="Genomic_DNA"/>
</dbReference>
<dbReference type="InterPro" id="IPR016181">
    <property type="entry name" value="Acyl_CoA_acyltransferase"/>
</dbReference>
<dbReference type="GO" id="GO:0016740">
    <property type="term" value="F:transferase activity"/>
    <property type="evidence" value="ECO:0007669"/>
    <property type="project" value="UniProtKB-KW"/>
</dbReference>
<accession>A0A5D0D1X9</accession>
<protein>
    <submittedName>
        <fullName evidence="1">GNAT family N-acetyltransferase</fullName>
    </submittedName>
</protein>
<name>A0A5D0D1X9_9BACL</name>
<sequence length="175" mass="21083">MNYTNIFHGLSTIQPEILRKFLFDEIGERSKDKLYNHLKELEHCYPKFDHWFYNVVIPEVELRDGKREIIIALTQMLDTKKTYLTGIAILKKTKDEKKICTFRIHENYRNMGIGTALFEQCFLYLETRKPLITVSSDRLEMFRNHIDHFDFRIYQSLDNFYKQGSTEYVYNGYLL</sequence>
<dbReference type="AlphaFoldDB" id="A0A5D0D1X9"/>
<dbReference type="RefSeq" id="WP_148450289.1">
    <property type="nucleotide sequence ID" value="NZ_VSDO01000001.1"/>
</dbReference>
<proteinExistence type="predicted"/>
<dbReference type="SUPFAM" id="SSF55729">
    <property type="entry name" value="Acyl-CoA N-acyltransferases (Nat)"/>
    <property type="match status" value="1"/>
</dbReference>
<keyword evidence="1" id="KW-0808">Transferase</keyword>
<organism evidence="1 2">
    <name type="scientific">Paenibacillus faecis</name>
    <dbReference type="NCBI Taxonomy" id="862114"/>
    <lineage>
        <taxon>Bacteria</taxon>
        <taxon>Bacillati</taxon>
        <taxon>Bacillota</taxon>
        <taxon>Bacilli</taxon>
        <taxon>Bacillales</taxon>
        <taxon>Paenibacillaceae</taxon>
        <taxon>Paenibacillus</taxon>
    </lineage>
</organism>
<evidence type="ECO:0000313" key="1">
    <source>
        <dbReference type="EMBL" id="TYA14695.1"/>
    </source>
</evidence>
<reference evidence="1 2" key="1">
    <citation type="submission" date="2019-08" db="EMBL/GenBank/DDBJ databases">
        <title>Genome sequencing of Paenibacillus faecis DSM 23593(T).</title>
        <authorList>
            <person name="Kook J.-K."/>
            <person name="Park S.-N."/>
            <person name="Lim Y.K."/>
        </authorList>
    </citation>
    <scope>NUCLEOTIDE SEQUENCE [LARGE SCALE GENOMIC DNA]</scope>
    <source>
        <strain evidence="1 2">DSM 23593</strain>
    </source>
</reference>
<dbReference type="CDD" id="cd04301">
    <property type="entry name" value="NAT_SF"/>
    <property type="match status" value="1"/>
</dbReference>
<comment type="caution">
    <text evidence="1">The sequence shown here is derived from an EMBL/GenBank/DDBJ whole genome shotgun (WGS) entry which is preliminary data.</text>
</comment>
<keyword evidence="2" id="KW-1185">Reference proteome</keyword>
<evidence type="ECO:0000313" key="2">
    <source>
        <dbReference type="Proteomes" id="UP000325218"/>
    </source>
</evidence>
<gene>
    <name evidence="1" type="ORF">FRY98_03155</name>
</gene>
<dbReference type="Proteomes" id="UP000325218">
    <property type="component" value="Unassembled WGS sequence"/>
</dbReference>